<dbReference type="Proteomes" id="UP000031030">
    <property type="component" value="Unassembled WGS sequence"/>
</dbReference>
<dbReference type="EMBL" id="JTDK01000002">
    <property type="protein sequence ID" value="KHK99608.1"/>
    <property type="molecule type" value="Genomic_DNA"/>
</dbReference>
<comment type="caution">
    <text evidence="11">The sequence shown here is derived from an EMBL/GenBank/DDBJ whole genome shotgun (WGS) entry which is preliminary data.</text>
</comment>
<dbReference type="InterPro" id="IPR039420">
    <property type="entry name" value="WalR-like"/>
</dbReference>
<dbReference type="OrthoDB" id="3197131at2"/>
<feature type="DNA-binding region" description="OmpR/PhoB-type" evidence="8">
    <location>
        <begin position="134"/>
        <end position="227"/>
    </location>
</feature>
<evidence type="ECO:0000256" key="1">
    <source>
        <dbReference type="ARBA" id="ARBA00004496"/>
    </source>
</evidence>
<evidence type="ECO:0000259" key="9">
    <source>
        <dbReference type="PROSITE" id="PS50110"/>
    </source>
</evidence>
<dbReference type="InterPro" id="IPR036388">
    <property type="entry name" value="WH-like_DNA-bd_sf"/>
</dbReference>
<dbReference type="PANTHER" id="PTHR48111:SF22">
    <property type="entry name" value="REGULATOR OF RPOS"/>
    <property type="match status" value="1"/>
</dbReference>
<dbReference type="Gene3D" id="6.10.250.690">
    <property type="match status" value="1"/>
</dbReference>
<dbReference type="PROSITE" id="PS51755">
    <property type="entry name" value="OMPR_PHOB"/>
    <property type="match status" value="1"/>
</dbReference>
<dbReference type="SUPFAM" id="SSF52172">
    <property type="entry name" value="CheY-like"/>
    <property type="match status" value="1"/>
</dbReference>
<name>A0A0B2ACW7_9MICO</name>
<dbReference type="InterPro" id="IPR001867">
    <property type="entry name" value="OmpR/PhoB-type_DNA-bd"/>
</dbReference>
<evidence type="ECO:0000313" key="11">
    <source>
        <dbReference type="EMBL" id="KHK99608.1"/>
    </source>
</evidence>
<feature type="modified residue" description="4-aspartylphosphate" evidence="7">
    <location>
        <position position="62"/>
    </location>
</feature>
<proteinExistence type="predicted"/>
<comment type="subcellular location">
    <subcellularLocation>
        <location evidence="1">Cytoplasm</location>
    </subcellularLocation>
</comment>
<dbReference type="PROSITE" id="PS50110">
    <property type="entry name" value="RESPONSE_REGULATORY"/>
    <property type="match status" value="1"/>
</dbReference>
<dbReference type="InterPro" id="IPR016032">
    <property type="entry name" value="Sig_transdc_resp-reg_C-effctor"/>
</dbReference>
<evidence type="ECO:0000256" key="7">
    <source>
        <dbReference type="PROSITE-ProRule" id="PRU00169"/>
    </source>
</evidence>
<evidence type="ECO:0000256" key="2">
    <source>
        <dbReference type="ARBA" id="ARBA00022553"/>
    </source>
</evidence>
<dbReference type="InterPro" id="IPR011006">
    <property type="entry name" value="CheY-like_superfamily"/>
</dbReference>
<evidence type="ECO:0000256" key="6">
    <source>
        <dbReference type="ARBA" id="ARBA00023163"/>
    </source>
</evidence>
<evidence type="ECO:0000256" key="5">
    <source>
        <dbReference type="ARBA" id="ARBA00023125"/>
    </source>
</evidence>
<sequence>MRDPGAREPGARPYLLLIEDDPKLGPLTAKVLSTSFEVELVADPEQGLERALSGDHDVMVIDRRLPHADGMDIVQKARAQRIASPILMLTALGTTSDKVEGLDAGANDYLVKPFEFDELKARLRALTRTFDPQGKALPIGDWTFYPDDDFVHSPYLGRVLLTPRESSLLRLLAEHPERTYTREQILRTVFSTEDQPGTVDTYVHYLRRKTERDIILTVRHKGYRLGQL</sequence>
<accession>A0A0B2ACW7</accession>
<feature type="domain" description="Response regulatory" evidence="9">
    <location>
        <begin position="14"/>
        <end position="127"/>
    </location>
</feature>
<evidence type="ECO:0000259" key="10">
    <source>
        <dbReference type="PROSITE" id="PS51755"/>
    </source>
</evidence>
<dbReference type="SMART" id="SM00448">
    <property type="entry name" value="REC"/>
    <property type="match status" value="1"/>
</dbReference>
<dbReference type="GO" id="GO:0000156">
    <property type="term" value="F:phosphorelay response regulator activity"/>
    <property type="evidence" value="ECO:0007669"/>
    <property type="project" value="TreeGrafter"/>
</dbReference>
<dbReference type="AlphaFoldDB" id="A0A0B2ACW7"/>
<dbReference type="SUPFAM" id="SSF46894">
    <property type="entry name" value="C-terminal effector domain of the bipartite response regulators"/>
    <property type="match status" value="1"/>
</dbReference>
<keyword evidence="12" id="KW-1185">Reference proteome</keyword>
<keyword evidence="2 7" id="KW-0597">Phosphoprotein</keyword>
<protein>
    <submittedName>
        <fullName evidence="11">Response regulator</fullName>
    </submittedName>
</protein>
<gene>
    <name evidence="11" type="ORF">LK09_02015</name>
</gene>
<keyword evidence="6" id="KW-0804">Transcription</keyword>
<evidence type="ECO:0000313" key="12">
    <source>
        <dbReference type="Proteomes" id="UP000031030"/>
    </source>
</evidence>
<dbReference type="SMART" id="SM00862">
    <property type="entry name" value="Trans_reg_C"/>
    <property type="match status" value="1"/>
</dbReference>
<dbReference type="CDD" id="cd00383">
    <property type="entry name" value="trans_reg_C"/>
    <property type="match status" value="1"/>
</dbReference>
<dbReference type="Pfam" id="PF00486">
    <property type="entry name" value="Trans_reg_C"/>
    <property type="match status" value="1"/>
</dbReference>
<reference evidence="11 12" key="1">
    <citation type="submission" date="2014-11" db="EMBL/GenBank/DDBJ databases">
        <title>Genome sequence of Microbacterium mangrovi MUSC 115(T).</title>
        <authorList>
            <person name="Lee L.-H."/>
        </authorList>
    </citation>
    <scope>NUCLEOTIDE SEQUENCE [LARGE SCALE GENOMIC DNA]</scope>
    <source>
        <strain evidence="11 12">MUSC 115</strain>
    </source>
</reference>
<dbReference type="Pfam" id="PF00072">
    <property type="entry name" value="Response_reg"/>
    <property type="match status" value="1"/>
</dbReference>
<dbReference type="STRING" id="1348253.LK09_02015"/>
<dbReference type="Gene3D" id="1.10.10.10">
    <property type="entry name" value="Winged helix-like DNA-binding domain superfamily/Winged helix DNA-binding domain"/>
    <property type="match status" value="1"/>
</dbReference>
<dbReference type="Gene3D" id="3.40.50.2300">
    <property type="match status" value="1"/>
</dbReference>
<keyword evidence="3" id="KW-0902">Two-component regulatory system</keyword>
<evidence type="ECO:0000256" key="4">
    <source>
        <dbReference type="ARBA" id="ARBA00023015"/>
    </source>
</evidence>
<dbReference type="GO" id="GO:0006355">
    <property type="term" value="P:regulation of DNA-templated transcription"/>
    <property type="evidence" value="ECO:0007669"/>
    <property type="project" value="InterPro"/>
</dbReference>
<dbReference type="GO" id="GO:0000976">
    <property type="term" value="F:transcription cis-regulatory region binding"/>
    <property type="evidence" value="ECO:0007669"/>
    <property type="project" value="TreeGrafter"/>
</dbReference>
<dbReference type="GO" id="GO:0005829">
    <property type="term" value="C:cytosol"/>
    <property type="evidence" value="ECO:0007669"/>
    <property type="project" value="TreeGrafter"/>
</dbReference>
<organism evidence="11 12">
    <name type="scientific">Microbacterium mangrovi</name>
    <dbReference type="NCBI Taxonomy" id="1348253"/>
    <lineage>
        <taxon>Bacteria</taxon>
        <taxon>Bacillati</taxon>
        <taxon>Actinomycetota</taxon>
        <taxon>Actinomycetes</taxon>
        <taxon>Micrococcales</taxon>
        <taxon>Microbacteriaceae</taxon>
        <taxon>Microbacterium</taxon>
    </lineage>
</organism>
<keyword evidence="5 8" id="KW-0238">DNA-binding</keyword>
<dbReference type="InterPro" id="IPR001789">
    <property type="entry name" value="Sig_transdc_resp-reg_receiver"/>
</dbReference>
<dbReference type="PANTHER" id="PTHR48111">
    <property type="entry name" value="REGULATOR OF RPOS"/>
    <property type="match status" value="1"/>
</dbReference>
<dbReference type="GO" id="GO:0032993">
    <property type="term" value="C:protein-DNA complex"/>
    <property type="evidence" value="ECO:0007669"/>
    <property type="project" value="TreeGrafter"/>
</dbReference>
<evidence type="ECO:0000256" key="8">
    <source>
        <dbReference type="PROSITE-ProRule" id="PRU01091"/>
    </source>
</evidence>
<evidence type="ECO:0000256" key="3">
    <source>
        <dbReference type="ARBA" id="ARBA00023012"/>
    </source>
</evidence>
<keyword evidence="4" id="KW-0805">Transcription regulation</keyword>
<feature type="domain" description="OmpR/PhoB-type" evidence="10">
    <location>
        <begin position="134"/>
        <end position="227"/>
    </location>
</feature>